<dbReference type="PANTHER" id="PTHR10361:SF28">
    <property type="entry name" value="P3 PROTEIN-RELATED"/>
    <property type="match status" value="1"/>
</dbReference>
<gene>
    <name evidence="6" type="ORF">SAMN02745704_01555</name>
</gene>
<evidence type="ECO:0000256" key="1">
    <source>
        <dbReference type="ARBA" id="ARBA00004141"/>
    </source>
</evidence>
<evidence type="ECO:0000256" key="5">
    <source>
        <dbReference type="SAM" id="Phobius"/>
    </source>
</evidence>
<reference evidence="6 7" key="1">
    <citation type="submission" date="2017-02" db="EMBL/GenBank/DDBJ databases">
        <authorList>
            <person name="Peterson S.W."/>
        </authorList>
    </citation>
    <scope>NUCLEOTIDE SEQUENCE [LARGE SCALE GENOMIC DNA]</scope>
    <source>
        <strain evidence="6 7">DSM 16080</strain>
    </source>
</reference>
<keyword evidence="4 5" id="KW-0472">Membrane</keyword>
<keyword evidence="2 5" id="KW-0812">Transmembrane</keyword>
<feature type="transmembrane region" description="Helical" evidence="5">
    <location>
        <begin position="244"/>
        <end position="268"/>
    </location>
</feature>
<dbReference type="Gene3D" id="1.20.1530.20">
    <property type="match status" value="1"/>
</dbReference>
<evidence type="ECO:0000256" key="3">
    <source>
        <dbReference type="ARBA" id="ARBA00022989"/>
    </source>
</evidence>
<dbReference type="PANTHER" id="PTHR10361">
    <property type="entry name" value="SODIUM-BILE ACID COTRANSPORTER"/>
    <property type="match status" value="1"/>
</dbReference>
<feature type="transmembrane region" description="Helical" evidence="5">
    <location>
        <begin position="39"/>
        <end position="59"/>
    </location>
</feature>
<proteinExistence type="predicted"/>
<dbReference type="InterPro" id="IPR038770">
    <property type="entry name" value="Na+/solute_symporter_sf"/>
</dbReference>
<dbReference type="InterPro" id="IPR002657">
    <property type="entry name" value="BilAc:Na_symport/Acr3"/>
</dbReference>
<evidence type="ECO:0000256" key="2">
    <source>
        <dbReference type="ARBA" id="ARBA00022692"/>
    </source>
</evidence>
<comment type="subcellular location">
    <subcellularLocation>
        <location evidence="1">Membrane</location>
        <topology evidence="1">Multi-pass membrane protein</topology>
    </subcellularLocation>
</comment>
<evidence type="ECO:0000313" key="7">
    <source>
        <dbReference type="Proteomes" id="UP000190027"/>
    </source>
</evidence>
<organism evidence="6 7">
    <name type="scientific">Paucidesulfovibrio gracilis DSM 16080</name>
    <dbReference type="NCBI Taxonomy" id="1121449"/>
    <lineage>
        <taxon>Bacteria</taxon>
        <taxon>Pseudomonadati</taxon>
        <taxon>Thermodesulfobacteriota</taxon>
        <taxon>Desulfovibrionia</taxon>
        <taxon>Desulfovibrionales</taxon>
        <taxon>Desulfovibrionaceae</taxon>
        <taxon>Paucidesulfovibrio</taxon>
    </lineage>
</organism>
<dbReference type="Proteomes" id="UP000190027">
    <property type="component" value="Unassembled WGS sequence"/>
</dbReference>
<dbReference type="InterPro" id="IPR004710">
    <property type="entry name" value="Bilac:Na_transpt"/>
</dbReference>
<keyword evidence="3 5" id="KW-1133">Transmembrane helix</keyword>
<feature type="transmembrane region" description="Helical" evidence="5">
    <location>
        <begin position="308"/>
        <end position="328"/>
    </location>
</feature>
<feature type="transmembrane region" description="Helical" evidence="5">
    <location>
        <begin position="94"/>
        <end position="117"/>
    </location>
</feature>
<dbReference type="Pfam" id="PF01758">
    <property type="entry name" value="SBF"/>
    <property type="match status" value="1"/>
</dbReference>
<evidence type="ECO:0000313" key="6">
    <source>
        <dbReference type="EMBL" id="SKA82431.1"/>
    </source>
</evidence>
<keyword evidence="7" id="KW-1185">Reference proteome</keyword>
<evidence type="ECO:0000256" key="4">
    <source>
        <dbReference type="ARBA" id="ARBA00023136"/>
    </source>
</evidence>
<accession>A0A1T4X0P2</accession>
<feature type="transmembrane region" description="Helical" evidence="5">
    <location>
        <begin position="216"/>
        <end position="238"/>
    </location>
</feature>
<dbReference type="GO" id="GO:0016020">
    <property type="term" value="C:membrane"/>
    <property type="evidence" value="ECO:0007669"/>
    <property type="project" value="UniProtKB-SubCell"/>
</dbReference>
<feature type="transmembrane region" description="Helical" evidence="5">
    <location>
        <begin position="182"/>
        <end position="204"/>
    </location>
</feature>
<feature type="transmembrane region" description="Helical" evidence="5">
    <location>
        <begin position="123"/>
        <end position="147"/>
    </location>
</feature>
<dbReference type="AlphaFoldDB" id="A0A1T4X0P2"/>
<sequence length="342" mass="35748">MGGCPLAPGVVLPPDSGAVVHATKDITVLNSLSGRIERAFMPIALAFSAAALLHPPLFIWLKPHIAPALGLIMFGMGLTLNVSDFAAVLPRWPLLIAGATLQYVVMPLLALMASTLFGLDIEAALGLVLVGACPGGTASNVICYLAGGNVALSVTMTMVSTALAPLLTPAIVYALYDKQIAIDFWAMAASVFWIVVFPLVDGLILRRLLRRRVEGLVRVFPSISILTISAVIACVVGLNQHTILGLPLLVLGAVFLHSAAGFGVGYAAGKVLSSDRRDAVTLSIEVGMQNSGLGVALANSFFSARAALPGALFSLVQNLLGVSMARVWKQRIRSGKVTGAFR</sequence>
<dbReference type="EMBL" id="FUYC01000005">
    <property type="protein sequence ID" value="SKA82431.1"/>
    <property type="molecule type" value="Genomic_DNA"/>
</dbReference>
<dbReference type="STRING" id="1121449.SAMN02745704_01555"/>
<feature type="transmembrane region" description="Helical" evidence="5">
    <location>
        <begin position="65"/>
        <end position="82"/>
    </location>
</feature>
<name>A0A1T4X0P2_9BACT</name>
<protein>
    <submittedName>
        <fullName evidence="6">Bile acid:Na+ symporter, BASS family</fullName>
    </submittedName>
</protein>
<feature type="transmembrane region" description="Helical" evidence="5">
    <location>
        <begin position="154"/>
        <end position="176"/>
    </location>
</feature>